<organism evidence="1 2">
    <name type="scientific">Tulasnella calospora MUT 4182</name>
    <dbReference type="NCBI Taxonomy" id="1051891"/>
    <lineage>
        <taxon>Eukaryota</taxon>
        <taxon>Fungi</taxon>
        <taxon>Dikarya</taxon>
        <taxon>Basidiomycota</taxon>
        <taxon>Agaricomycotina</taxon>
        <taxon>Agaricomycetes</taxon>
        <taxon>Cantharellales</taxon>
        <taxon>Tulasnellaceae</taxon>
        <taxon>Tulasnella</taxon>
    </lineage>
</organism>
<reference evidence="2" key="2">
    <citation type="submission" date="2015-01" db="EMBL/GenBank/DDBJ databases">
        <title>Evolutionary Origins and Diversification of the Mycorrhizal Mutualists.</title>
        <authorList>
            <consortium name="DOE Joint Genome Institute"/>
            <consortium name="Mycorrhizal Genomics Consortium"/>
            <person name="Kohler A."/>
            <person name="Kuo A."/>
            <person name="Nagy L.G."/>
            <person name="Floudas D."/>
            <person name="Copeland A."/>
            <person name="Barry K.W."/>
            <person name="Cichocki N."/>
            <person name="Veneault-Fourrey C."/>
            <person name="LaButti K."/>
            <person name="Lindquist E.A."/>
            <person name="Lipzen A."/>
            <person name="Lundell T."/>
            <person name="Morin E."/>
            <person name="Murat C."/>
            <person name="Riley R."/>
            <person name="Ohm R."/>
            <person name="Sun H."/>
            <person name="Tunlid A."/>
            <person name="Henrissat B."/>
            <person name="Grigoriev I.V."/>
            <person name="Hibbett D.S."/>
            <person name="Martin F."/>
        </authorList>
    </citation>
    <scope>NUCLEOTIDE SEQUENCE [LARGE SCALE GENOMIC DNA]</scope>
    <source>
        <strain evidence="2">MUT 4182</strain>
    </source>
</reference>
<dbReference type="EMBL" id="KN822947">
    <property type="protein sequence ID" value="KIO33644.1"/>
    <property type="molecule type" value="Genomic_DNA"/>
</dbReference>
<dbReference type="OrthoDB" id="9997739at2759"/>
<dbReference type="AlphaFoldDB" id="A0A0C3QX93"/>
<evidence type="ECO:0000313" key="1">
    <source>
        <dbReference type="EMBL" id="KIO33644.1"/>
    </source>
</evidence>
<accession>A0A0C3QX93</accession>
<dbReference type="HOGENOM" id="CLU_047592_3_0_1"/>
<sequence>MPSQHPKYGDARYMVFLVEDVIFHIPNRRLMQSQFFREMIEGTHTGLELEGKDDEHPISLGGISAFEMTSFLDVTQSARLDDDSQLTFSQWTAALHLATMWGFGDIRERIIQQVDKTISEADPIDRIEASLKCRVKKWLHPAYVVLCKREIGLSDAEAERLGFRRSMAIWRVRESLRPIQSPNPVSVPVTRQTHSWSLPPPPPAVQHVNSGSSNGILSDAKAIGLITKEEALNFS</sequence>
<name>A0A0C3QX93_9AGAM</name>
<evidence type="ECO:0008006" key="3">
    <source>
        <dbReference type="Google" id="ProtNLM"/>
    </source>
</evidence>
<proteinExistence type="predicted"/>
<keyword evidence="2" id="KW-1185">Reference proteome</keyword>
<protein>
    <recommendedName>
        <fullName evidence="3">BTB domain-containing protein</fullName>
    </recommendedName>
</protein>
<evidence type="ECO:0000313" key="2">
    <source>
        <dbReference type="Proteomes" id="UP000054248"/>
    </source>
</evidence>
<dbReference type="Proteomes" id="UP000054248">
    <property type="component" value="Unassembled WGS sequence"/>
</dbReference>
<reference evidence="1 2" key="1">
    <citation type="submission" date="2014-04" db="EMBL/GenBank/DDBJ databases">
        <authorList>
            <consortium name="DOE Joint Genome Institute"/>
            <person name="Kuo A."/>
            <person name="Girlanda M."/>
            <person name="Perotto S."/>
            <person name="Kohler A."/>
            <person name="Nagy L.G."/>
            <person name="Floudas D."/>
            <person name="Copeland A."/>
            <person name="Barry K.W."/>
            <person name="Cichocki N."/>
            <person name="Veneault-Fourrey C."/>
            <person name="LaButti K."/>
            <person name="Lindquist E.A."/>
            <person name="Lipzen A."/>
            <person name="Lundell T."/>
            <person name="Morin E."/>
            <person name="Murat C."/>
            <person name="Sun H."/>
            <person name="Tunlid A."/>
            <person name="Henrissat B."/>
            <person name="Grigoriev I.V."/>
            <person name="Hibbett D.S."/>
            <person name="Martin F."/>
            <person name="Nordberg H.P."/>
            <person name="Cantor M.N."/>
            <person name="Hua S.X."/>
        </authorList>
    </citation>
    <scope>NUCLEOTIDE SEQUENCE [LARGE SCALE GENOMIC DNA]</scope>
    <source>
        <strain evidence="1 2">MUT 4182</strain>
    </source>
</reference>
<gene>
    <name evidence="1" type="ORF">M407DRAFT_186710</name>
</gene>
<dbReference type="STRING" id="1051891.A0A0C3QX93"/>